<dbReference type="Proteomes" id="UP000011532">
    <property type="component" value="Unassembled WGS sequence"/>
</dbReference>
<name>A0A384L8L6_HALVD</name>
<reference evidence="3" key="1">
    <citation type="submission" date="2012-11" db="EMBL/GenBank/DDBJ databases">
        <authorList>
            <person name="Becker E.A."/>
            <person name="Seitzer P."/>
            <person name="Tritt A."/>
            <person name="Larsen D."/>
            <person name="Yao A."/>
            <person name="Wu D."/>
            <person name="Darling A."/>
            <person name="Eisen J.A."/>
            <person name="Facciotti M.T."/>
        </authorList>
    </citation>
    <scope>NUCLEOTIDE SEQUENCE [LARGE SCALE GENOMIC DNA]</scope>
    <source>
        <strain evidence="3">ATCC 29605 / DSM 3757 / JCM 8879 / NBRC 14742 / NCIMB 2012 / VKM B-1768 / DS2</strain>
    </source>
</reference>
<feature type="region of interest" description="Disordered" evidence="1">
    <location>
        <begin position="1"/>
        <end position="23"/>
    </location>
</feature>
<dbReference type="EMBL" id="AOHU01000052">
    <property type="protein sequence ID" value="ELY32118.1"/>
    <property type="molecule type" value="Genomic_DNA"/>
</dbReference>
<evidence type="ECO:0000313" key="2">
    <source>
        <dbReference type="EMBL" id="ELY32118.1"/>
    </source>
</evidence>
<organism evidence="2 3">
    <name type="scientific">Haloferax volcanii (strain ATCC 29605 / DSM 3757 / JCM 8879 / NBRC 14742 / NCIMB 2012 / VKM B-1768 / DS2)</name>
    <name type="common">Halobacterium volcanii</name>
    <dbReference type="NCBI Taxonomy" id="309800"/>
    <lineage>
        <taxon>Archaea</taxon>
        <taxon>Methanobacteriati</taxon>
        <taxon>Methanobacteriota</taxon>
        <taxon>Stenosarchaea group</taxon>
        <taxon>Halobacteria</taxon>
        <taxon>Halobacteriales</taxon>
        <taxon>Haloferacaceae</taxon>
        <taxon>Haloferax</taxon>
    </lineage>
</organism>
<reference evidence="2 3" key="2">
    <citation type="journal article" date="2014" name="PLoS Genet.">
        <title>Phylogenetically driven sequencing of extremely halophilic archaea reveals strategies for static and dynamic osmo-response.</title>
        <authorList>
            <person name="Becker E.A."/>
            <person name="Seitzer P.M."/>
            <person name="Tritt A."/>
            <person name="Larsen D."/>
            <person name="Krusor M."/>
            <person name="Yao A.I."/>
            <person name="Wu D."/>
            <person name="Madern D."/>
            <person name="Eisen J.A."/>
            <person name="Darling A.E."/>
            <person name="Facciotti M.T."/>
        </authorList>
    </citation>
    <scope>NUCLEOTIDE SEQUENCE [LARGE SCALE GENOMIC DNA]</scope>
    <source>
        <strain evidence="3">ATCC 29605 / DSM 3757 / JCM 8879 / NBRC 14742 / NCIMB 2012 / VKM B-1768 / DS2</strain>
    </source>
</reference>
<comment type="caution">
    <text evidence="2">The sequence shown here is derived from an EMBL/GenBank/DDBJ whole genome shotgun (WGS) entry which is preliminary data.</text>
</comment>
<accession>A0A384L8L6</accession>
<protein>
    <submittedName>
        <fullName evidence="2">Uncharacterized protein</fullName>
    </submittedName>
</protein>
<evidence type="ECO:0000313" key="3">
    <source>
        <dbReference type="Proteomes" id="UP000011532"/>
    </source>
</evidence>
<evidence type="ECO:0000256" key="1">
    <source>
        <dbReference type="SAM" id="MobiDB-lite"/>
    </source>
</evidence>
<sequence length="103" mass="10798">MERAIRQYREQDRPGDADGPPGDAKLLVGVSLDAFDLPAEAREYVEEAAALDHSAPVVVADDESAEDAAHTLGLPDAGREAGFEAEAFLADAQDGDDDSAEGD</sequence>
<proteinExistence type="predicted"/>
<feature type="compositionally biased region" description="Basic and acidic residues" evidence="1">
    <location>
        <begin position="1"/>
        <end position="16"/>
    </location>
</feature>
<gene>
    <name evidence="2" type="ORF">C498_09836</name>
</gene>
<dbReference type="AlphaFoldDB" id="A0A384L8L6"/>